<keyword evidence="9" id="KW-1185">Reference proteome</keyword>
<feature type="compositionally biased region" description="Polar residues" evidence="6">
    <location>
        <begin position="1134"/>
        <end position="1147"/>
    </location>
</feature>
<sequence length="1522" mass="170371">MTTESGADSEAKQPQENKEKGKAKEAAKPENQPEELPAAAGHSTPARKEQEPQEDDQVSHQSSTSRLSRSPLKGVKKVKIMQCKVTMLDGSDFSVNVEKRVRGHVLFDKVCDHLNLLERDYFGVTYRDVENQKNWLDPNKELKKQIRTGPWNFAFNVKFYPPDPAQLTEDITRYYLCLQLRDDVVSGRLPCSFATHTVLGSYTVQSELGDYDPEELGSDYISELRFAPNQTKELEEKVMELHKTYKGMTPADAEIHFLENAKKLSMYGVDLHHAKLVGSLYESLAPAEGEDSEGVEIMLGVCSSGLLIYRDRLRINRFAWPKILKISYKRNNFYIKIRPGEFEQFESTIGFKLPNHRAAKRLWKVCVEHHTFFRLVSPDAPPKKFLSLGSKFRYSGRTQAQTRRASSQIHRPAPLFERSASKRYNMSRSLDGAPITESHETLMKDSAADGAAKVIAKGDVITTVTEKKAEEEKAEQDDAQMAAETPEPETPLRHDTKCSPHVYTTDPLRSELSLPSSPVSSTKVRRRRRESARKRASSVSPAKSSDGCRRRQALADRKAALLDEQVLLLSARKQRLEQGKSRGGMLFSFSLHLPDLSAYLDEDGYISFPDLSEMRFLPMCAQNFMPIKSPSLIPCFLFIFFFLLSTSFSVPYALTLSFPLALCLCYLEPKAASLTASIAQGYHDHDSSEEEETDSEQTDFAFDGDMTATESEADEDSEMPTQDASPLEEMVKHQTSISELKRSFLETGDNTSGLTEWEKRLSSSPARSPRADEPPMIVPLEPQDTKDEQPAGEETKEEVEPKLSEAARYLVKYVVDSMATDLATSSGPHGLSLSTTMDDDVFMDGTLREVDEKTPDSQEELSERAELKVSPGAVRQEVSQAISDKKGTLIILKDSEDKVDTEGKAMSPVDEEEESIIPEEDEAEENEMLSASKEKETIKEDTSVEARNAEDKTQRLRIEIKTEDLTQIKGIDSPKKAMASWISEEVKTEASEVISVTNEVIEMTNGVNQEAEFFTFEEGQTEQTKSFKEVQTKKSEFFEEVQTKKSEFFEEVQTKKSEFFEEVRKEQSEFFEEVQKEQSEFFEDVQKEQSRLTQITISESSTTSLAATSAEPQEEMVVATETEAAPAESTGPTVNIQTTEPEQTTAAGTEPAEGGVDYVAVLHEDISDYSRDVSGTAPLQKCASVELVADNQPGAAHVGIDESVYGSSASAESPEPTLAAEKGSEEVLEEEGVEEEALMSNQLESTDEWEGELTEVDGKRVKFSNEVQYFQEEKLPAEVENGIEEVDEEKVECSRAQEEEREFFDDIVKTLSFEKEKFHYAQTDSSEEEMEELEQEKTDKEELDLKLADDGVEEEATEDIVASEEDKDETEVLKNWASEEEQKSPPHEVTPPAVSQWESLDVVEVGTKEVPVVHTETKTITYESAEPDTNGDVDPGVLLSAQTITSETTSTTTTTHITKMVKGGISETRIEKRIVITGDSDIDHDEALAQAIKEAKEQHPDMSVTKVVVHKETEITPEEGED</sequence>
<comment type="caution">
    <text evidence="8">The sequence shown here is derived from an EMBL/GenBank/DDBJ whole genome shotgun (WGS) entry which is preliminary data.</text>
</comment>
<evidence type="ECO:0000256" key="3">
    <source>
        <dbReference type="ARBA" id="ARBA00022553"/>
    </source>
</evidence>
<feature type="compositionally biased region" description="Low complexity" evidence="6">
    <location>
        <begin position="510"/>
        <end position="522"/>
    </location>
</feature>
<dbReference type="InterPro" id="IPR011993">
    <property type="entry name" value="PH-like_dom_sf"/>
</dbReference>
<feature type="compositionally biased region" description="Acidic residues" evidence="6">
    <location>
        <begin position="909"/>
        <end position="927"/>
    </location>
</feature>
<feature type="region of interest" description="Disordered" evidence="6">
    <location>
        <begin position="1"/>
        <end position="71"/>
    </location>
</feature>
<dbReference type="Gene3D" id="2.30.29.30">
    <property type="entry name" value="Pleckstrin-homology domain (PH domain)/Phosphotyrosine-binding domain (PTB)"/>
    <property type="match status" value="1"/>
</dbReference>
<dbReference type="InterPro" id="IPR019749">
    <property type="entry name" value="Band_41_domain"/>
</dbReference>
<dbReference type="GO" id="GO:0030866">
    <property type="term" value="P:cortical actin cytoskeleton organization"/>
    <property type="evidence" value="ECO:0007669"/>
    <property type="project" value="InterPro"/>
</dbReference>
<dbReference type="SMART" id="SM00295">
    <property type="entry name" value="B41"/>
    <property type="match status" value="1"/>
</dbReference>
<evidence type="ECO:0000256" key="1">
    <source>
        <dbReference type="ARBA" id="ARBA00004245"/>
    </source>
</evidence>
<dbReference type="PROSITE" id="PS00661">
    <property type="entry name" value="FERM_2"/>
    <property type="match status" value="1"/>
</dbReference>
<reference evidence="8 9" key="2">
    <citation type="journal article" date="2023" name="Mol. Biol. Evol.">
        <title>Genomics of Secondarily Temperate Adaptation in the Only Non-Antarctic Icefish.</title>
        <authorList>
            <person name="Rivera-Colon A.G."/>
            <person name="Rayamajhi N."/>
            <person name="Minhas B.F."/>
            <person name="Madrigal G."/>
            <person name="Bilyk K.T."/>
            <person name="Yoon V."/>
            <person name="Hune M."/>
            <person name="Gregory S."/>
            <person name="Cheng C.H.C."/>
            <person name="Catchen J.M."/>
        </authorList>
    </citation>
    <scope>NUCLEOTIDE SEQUENCE [LARGE SCALE GENOMIC DNA]</scope>
    <source>
        <strain evidence="8">JMC-PN-2008</strain>
    </source>
</reference>
<feature type="region of interest" description="Disordered" evidence="6">
    <location>
        <begin position="1319"/>
        <end position="1396"/>
    </location>
</feature>
<keyword evidence="2" id="KW-0963">Cytoplasm</keyword>
<protein>
    <recommendedName>
        <fullName evidence="7">FERM domain-containing protein</fullName>
    </recommendedName>
</protein>
<dbReference type="Pfam" id="PF09380">
    <property type="entry name" value="FERM_C"/>
    <property type="match status" value="1"/>
</dbReference>
<dbReference type="FunFam" id="2.30.29.30:FF:000001">
    <property type="entry name" value="Erythrocyte membrane protein band 4.1"/>
    <property type="match status" value="1"/>
</dbReference>
<feature type="compositionally biased region" description="Acidic residues" evidence="6">
    <location>
        <begin position="1350"/>
        <end position="1369"/>
    </location>
</feature>
<feature type="region of interest" description="Disordered" evidence="6">
    <location>
        <begin position="898"/>
        <end position="951"/>
    </location>
</feature>
<organism evidence="8 9">
    <name type="scientific">Eleginops maclovinus</name>
    <name type="common">Patagonian blennie</name>
    <name type="synonym">Eleginus maclovinus</name>
    <dbReference type="NCBI Taxonomy" id="56733"/>
    <lineage>
        <taxon>Eukaryota</taxon>
        <taxon>Metazoa</taxon>
        <taxon>Chordata</taxon>
        <taxon>Craniata</taxon>
        <taxon>Vertebrata</taxon>
        <taxon>Euteleostomi</taxon>
        <taxon>Actinopterygii</taxon>
        <taxon>Neopterygii</taxon>
        <taxon>Teleostei</taxon>
        <taxon>Neoteleostei</taxon>
        <taxon>Acanthomorphata</taxon>
        <taxon>Eupercaria</taxon>
        <taxon>Perciformes</taxon>
        <taxon>Notothenioidei</taxon>
        <taxon>Eleginopidae</taxon>
        <taxon>Eleginops</taxon>
    </lineage>
</organism>
<dbReference type="CDD" id="cd14473">
    <property type="entry name" value="FERM_B-lobe"/>
    <property type="match status" value="1"/>
</dbReference>
<accession>A0AAN7XIJ3</accession>
<dbReference type="InterPro" id="IPR007477">
    <property type="entry name" value="SAB_dom"/>
</dbReference>
<reference evidence="8 9" key="1">
    <citation type="journal article" date="2023" name="Genes (Basel)">
        <title>Chromosome-Level Genome Assembly and Circadian Gene Repertoire of the Patagonia Blennie Eleginops maclovinus-The Closest Ancestral Proxy of Antarctic Cryonotothenioids.</title>
        <authorList>
            <person name="Cheng C.C."/>
            <person name="Rivera-Colon A.G."/>
            <person name="Minhas B.F."/>
            <person name="Wilson L."/>
            <person name="Rayamajhi N."/>
            <person name="Vargas-Chacoff L."/>
            <person name="Catchen J.M."/>
        </authorList>
    </citation>
    <scope>NUCLEOTIDE SEQUENCE [LARGE SCALE GENOMIC DNA]</scope>
    <source>
        <strain evidence="8">JMC-PN-2008</strain>
    </source>
</reference>
<feature type="region of interest" description="Disordered" evidence="6">
    <location>
        <begin position="708"/>
        <end position="802"/>
    </location>
</feature>
<dbReference type="InterPro" id="IPR008379">
    <property type="entry name" value="Band_4.1_C"/>
</dbReference>
<dbReference type="InterPro" id="IPR018980">
    <property type="entry name" value="FERM_PH-like_C"/>
</dbReference>
<evidence type="ECO:0000256" key="6">
    <source>
        <dbReference type="SAM" id="MobiDB-lite"/>
    </source>
</evidence>
<dbReference type="Pfam" id="PF09379">
    <property type="entry name" value="FERM_N"/>
    <property type="match status" value="1"/>
</dbReference>
<dbReference type="PRINTS" id="PR00935">
    <property type="entry name" value="BAND41"/>
</dbReference>
<dbReference type="FunFam" id="1.20.80.10:FF:000001">
    <property type="entry name" value="Erythrocyte membrane protein band 4.1"/>
    <property type="match status" value="1"/>
</dbReference>
<feature type="compositionally biased region" description="Basic and acidic residues" evidence="6">
    <location>
        <begin position="932"/>
        <end position="951"/>
    </location>
</feature>
<evidence type="ECO:0000313" key="9">
    <source>
        <dbReference type="Proteomes" id="UP001346869"/>
    </source>
</evidence>
<dbReference type="InterPro" id="IPR000798">
    <property type="entry name" value="Ez/rad/moesin-like"/>
</dbReference>
<feature type="compositionally biased region" description="Basic and acidic residues" evidence="6">
    <location>
        <begin position="850"/>
        <end position="867"/>
    </location>
</feature>
<feature type="compositionally biased region" description="Basic and acidic residues" evidence="6">
    <location>
        <begin position="1335"/>
        <end position="1349"/>
    </location>
</feature>
<dbReference type="InterPro" id="IPR014847">
    <property type="entry name" value="FA"/>
</dbReference>
<dbReference type="Gene3D" id="1.20.80.10">
    <property type="match status" value="1"/>
</dbReference>
<dbReference type="GO" id="GO:0003779">
    <property type="term" value="F:actin binding"/>
    <property type="evidence" value="ECO:0007669"/>
    <property type="project" value="UniProtKB-KW"/>
</dbReference>
<dbReference type="GO" id="GO:0005198">
    <property type="term" value="F:structural molecule activity"/>
    <property type="evidence" value="ECO:0007669"/>
    <property type="project" value="InterPro"/>
</dbReference>
<dbReference type="SMART" id="SM01196">
    <property type="entry name" value="FERM_C"/>
    <property type="match status" value="1"/>
</dbReference>
<dbReference type="Pfam" id="PF00373">
    <property type="entry name" value="FERM_M"/>
    <property type="match status" value="1"/>
</dbReference>
<dbReference type="GO" id="GO:0005856">
    <property type="term" value="C:cytoskeleton"/>
    <property type="evidence" value="ECO:0007669"/>
    <property type="project" value="UniProtKB-SubCell"/>
</dbReference>
<dbReference type="Pfam" id="PF04382">
    <property type="entry name" value="SAB"/>
    <property type="match status" value="1"/>
</dbReference>
<proteinExistence type="predicted"/>
<dbReference type="Pfam" id="PF05902">
    <property type="entry name" value="4_1_CTD"/>
    <property type="match status" value="1"/>
</dbReference>
<dbReference type="InterPro" id="IPR000299">
    <property type="entry name" value="FERM_domain"/>
</dbReference>
<dbReference type="SUPFAM" id="SSF47031">
    <property type="entry name" value="Second domain of FERM"/>
    <property type="match status" value="1"/>
</dbReference>
<dbReference type="PROSITE" id="PS50057">
    <property type="entry name" value="FERM_3"/>
    <property type="match status" value="1"/>
</dbReference>
<feature type="region of interest" description="Disordered" evidence="6">
    <location>
        <begin position="466"/>
        <end position="550"/>
    </location>
</feature>
<keyword evidence="4" id="KW-0009">Actin-binding</keyword>
<name>A0AAN7XIJ3_ELEMC</name>
<dbReference type="SMART" id="SM01195">
    <property type="entry name" value="FA"/>
    <property type="match status" value="1"/>
</dbReference>
<dbReference type="Gene3D" id="3.10.20.90">
    <property type="entry name" value="Phosphatidylinositol 3-kinase Catalytic Subunit, Chain A, domain 1"/>
    <property type="match status" value="1"/>
</dbReference>
<dbReference type="Pfam" id="PF08736">
    <property type="entry name" value="FA"/>
    <property type="match status" value="1"/>
</dbReference>
<dbReference type="PANTHER" id="PTHR23280:SF20">
    <property type="entry name" value="BAND 4.1-LIKE PROTEIN 3"/>
    <property type="match status" value="1"/>
</dbReference>
<dbReference type="InterPro" id="IPR029071">
    <property type="entry name" value="Ubiquitin-like_domsf"/>
</dbReference>
<dbReference type="SUPFAM" id="SSF54236">
    <property type="entry name" value="Ubiquitin-like"/>
    <property type="match status" value="1"/>
</dbReference>
<dbReference type="EMBL" id="JAUZQC010000014">
    <property type="protein sequence ID" value="KAK5860275.1"/>
    <property type="molecule type" value="Genomic_DNA"/>
</dbReference>
<feature type="compositionally biased region" description="Basic residues" evidence="6">
    <location>
        <begin position="523"/>
        <end position="536"/>
    </location>
</feature>
<feature type="region of interest" description="Disordered" evidence="6">
    <location>
        <begin position="1205"/>
        <end position="1224"/>
    </location>
</feature>
<dbReference type="PRINTS" id="PR00661">
    <property type="entry name" value="ERMFAMILY"/>
</dbReference>
<keyword evidence="5" id="KW-0206">Cytoskeleton</keyword>
<feature type="domain" description="FERM" evidence="7">
    <location>
        <begin position="81"/>
        <end position="377"/>
    </location>
</feature>
<feature type="compositionally biased region" description="Low complexity" evidence="6">
    <location>
        <begin position="59"/>
        <end position="70"/>
    </location>
</feature>
<dbReference type="GO" id="GO:0031032">
    <property type="term" value="P:actomyosin structure organization"/>
    <property type="evidence" value="ECO:0007669"/>
    <property type="project" value="TreeGrafter"/>
</dbReference>
<evidence type="ECO:0000256" key="5">
    <source>
        <dbReference type="ARBA" id="ARBA00023212"/>
    </source>
</evidence>
<dbReference type="InterPro" id="IPR019747">
    <property type="entry name" value="FERM_CS"/>
</dbReference>
<evidence type="ECO:0000256" key="4">
    <source>
        <dbReference type="ARBA" id="ARBA00023203"/>
    </source>
</evidence>
<dbReference type="InterPro" id="IPR018979">
    <property type="entry name" value="FERM_N"/>
</dbReference>
<keyword evidence="3" id="KW-0597">Phosphoprotein</keyword>
<dbReference type="InterPro" id="IPR014352">
    <property type="entry name" value="FERM/acyl-CoA-bd_prot_sf"/>
</dbReference>
<feature type="region of interest" description="Disordered" evidence="6">
    <location>
        <begin position="1100"/>
        <end position="1153"/>
    </location>
</feature>
<evidence type="ECO:0000313" key="8">
    <source>
        <dbReference type="EMBL" id="KAK5860275.1"/>
    </source>
</evidence>
<feature type="compositionally biased region" description="Low complexity" evidence="6">
    <location>
        <begin position="1100"/>
        <end position="1133"/>
    </location>
</feature>
<dbReference type="PANTHER" id="PTHR23280">
    <property type="entry name" value="4.1 G PROTEIN"/>
    <property type="match status" value="1"/>
</dbReference>
<feature type="region of interest" description="Disordered" evidence="6">
    <location>
        <begin position="850"/>
        <end position="875"/>
    </location>
</feature>
<dbReference type="CDD" id="cd13184">
    <property type="entry name" value="FERM_C_4_1_family"/>
    <property type="match status" value="1"/>
</dbReference>
<feature type="compositionally biased region" description="Basic and acidic residues" evidence="6">
    <location>
        <begin position="9"/>
        <end position="28"/>
    </location>
</feature>
<comment type="subcellular location">
    <subcellularLocation>
        <location evidence="1">Cytoplasm</location>
        <location evidence="1">Cytoskeleton</location>
    </subcellularLocation>
</comment>
<dbReference type="Proteomes" id="UP001346869">
    <property type="component" value="Unassembled WGS sequence"/>
</dbReference>
<dbReference type="PROSITE" id="PS00660">
    <property type="entry name" value="FERM_1"/>
    <property type="match status" value="1"/>
</dbReference>
<dbReference type="SUPFAM" id="SSF50729">
    <property type="entry name" value="PH domain-like"/>
    <property type="match status" value="1"/>
</dbReference>
<gene>
    <name evidence="8" type="ORF">PBY51_021766</name>
</gene>
<evidence type="ECO:0000256" key="2">
    <source>
        <dbReference type="ARBA" id="ARBA00022490"/>
    </source>
</evidence>
<evidence type="ECO:0000259" key="7">
    <source>
        <dbReference type="PROSITE" id="PS50057"/>
    </source>
</evidence>
<dbReference type="InterPro" id="IPR019748">
    <property type="entry name" value="FERM_central"/>
</dbReference>
<feature type="compositionally biased region" description="Acidic residues" evidence="6">
    <location>
        <begin position="1325"/>
        <end position="1334"/>
    </location>
</feature>
<dbReference type="GO" id="GO:0005886">
    <property type="term" value="C:plasma membrane"/>
    <property type="evidence" value="ECO:0007669"/>
    <property type="project" value="TreeGrafter"/>
</dbReference>
<dbReference type="FunFam" id="3.10.20.90:FF:000002">
    <property type="entry name" value="Erythrocyte protein band 4.1-like 3"/>
    <property type="match status" value="1"/>
</dbReference>
<dbReference type="InterPro" id="IPR035963">
    <property type="entry name" value="FERM_2"/>
</dbReference>